<comment type="caution">
    <text evidence="8">The sequence shown here is derived from an EMBL/GenBank/DDBJ whole genome shotgun (WGS) entry which is preliminary data.</text>
</comment>
<protein>
    <recommendedName>
        <fullName evidence="4">Vacuolar-sorting protein SNF7</fullName>
    </recommendedName>
    <alternativeName>
        <fullName evidence="5">Vacuolar protein-sorting-associated protein 32</fullName>
    </alternativeName>
</protein>
<dbReference type="AlphaFoldDB" id="A0AAJ0FKE4"/>
<evidence type="ECO:0000256" key="2">
    <source>
        <dbReference type="ARBA" id="ARBA00006190"/>
    </source>
</evidence>
<keyword evidence="6" id="KW-0175">Coiled coil</keyword>
<evidence type="ECO:0000256" key="7">
    <source>
        <dbReference type="SAM" id="MobiDB-lite"/>
    </source>
</evidence>
<dbReference type="GO" id="GO:0005771">
    <property type="term" value="C:multivesicular body"/>
    <property type="evidence" value="ECO:0007669"/>
    <property type="project" value="TreeGrafter"/>
</dbReference>
<feature type="coiled-coil region" evidence="6">
    <location>
        <begin position="24"/>
        <end position="97"/>
    </location>
</feature>
<dbReference type="PANTHER" id="PTHR22761:SF10">
    <property type="entry name" value="GH13992P"/>
    <property type="match status" value="1"/>
</dbReference>
<dbReference type="GO" id="GO:0006900">
    <property type="term" value="P:vesicle budding from membrane"/>
    <property type="evidence" value="ECO:0007669"/>
    <property type="project" value="TreeGrafter"/>
</dbReference>
<keyword evidence="3" id="KW-0967">Endosome</keyword>
<dbReference type="InterPro" id="IPR005024">
    <property type="entry name" value="Snf7_fam"/>
</dbReference>
<comment type="similarity">
    <text evidence="2">Belongs to the SNF7 family.</text>
</comment>
<dbReference type="Gene3D" id="1.10.287.1060">
    <property type="entry name" value="ESAT-6-like"/>
    <property type="match status" value="1"/>
</dbReference>
<dbReference type="Pfam" id="PF03357">
    <property type="entry name" value="Snf7"/>
    <property type="match status" value="1"/>
</dbReference>
<organism evidence="8 9">
    <name type="scientific">Phialemonium atrogriseum</name>
    <dbReference type="NCBI Taxonomy" id="1093897"/>
    <lineage>
        <taxon>Eukaryota</taxon>
        <taxon>Fungi</taxon>
        <taxon>Dikarya</taxon>
        <taxon>Ascomycota</taxon>
        <taxon>Pezizomycotina</taxon>
        <taxon>Sordariomycetes</taxon>
        <taxon>Sordariomycetidae</taxon>
        <taxon>Cephalothecales</taxon>
        <taxon>Cephalothecaceae</taxon>
        <taxon>Phialemonium</taxon>
    </lineage>
</organism>
<evidence type="ECO:0000256" key="4">
    <source>
        <dbReference type="ARBA" id="ARBA00040017"/>
    </source>
</evidence>
<accession>A0AAJ0FKE4</accession>
<evidence type="ECO:0000313" key="8">
    <source>
        <dbReference type="EMBL" id="KAK1770982.1"/>
    </source>
</evidence>
<dbReference type="GO" id="GO:0000815">
    <property type="term" value="C:ESCRT III complex"/>
    <property type="evidence" value="ECO:0007669"/>
    <property type="project" value="TreeGrafter"/>
</dbReference>
<comment type="subcellular location">
    <subcellularLocation>
        <location evidence="1">Endosome</location>
    </subcellularLocation>
</comment>
<dbReference type="PANTHER" id="PTHR22761">
    <property type="entry name" value="CHARGED MULTIVESICULAR BODY PROTEIN"/>
    <property type="match status" value="1"/>
</dbReference>
<evidence type="ECO:0000313" key="9">
    <source>
        <dbReference type="Proteomes" id="UP001244011"/>
    </source>
</evidence>
<dbReference type="GeneID" id="85305989"/>
<name>A0AAJ0FKE4_9PEZI</name>
<proteinExistence type="inferred from homology"/>
<dbReference type="RefSeq" id="XP_060287195.1">
    <property type="nucleotide sequence ID" value="XM_060422802.1"/>
</dbReference>
<evidence type="ECO:0000256" key="3">
    <source>
        <dbReference type="ARBA" id="ARBA00022753"/>
    </source>
</evidence>
<evidence type="ECO:0000256" key="6">
    <source>
        <dbReference type="SAM" id="Coils"/>
    </source>
</evidence>
<sequence>MSGIWGWFGGGAAQSKKDTPKNAILALRSQLDMLQKREKHLQTQMDDQDSIARKFVNTNKTAAKTALRRKKQHEHALEQTQGQITSLEQQINAIESANINRETLAAMERAGKAMAVIHGKLTPEKVDETMEKLRDQIALSDEIVEAMNTVNVGNQVDDVDLDAELEVMQQEQLDEQMLNTGTVPVSDQIQRLPAAGDGPIKTGKTPAAVEDDEEAELQKLQAEMAMS</sequence>
<dbReference type="GO" id="GO:0032511">
    <property type="term" value="P:late endosome to vacuole transport via multivesicular body sorting pathway"/>
    <property type="evidence" value="ECO:0007669"/>
    <property type="project" value="TreeGrafter"/>
</dbReference>
<evidence type="ECO:0000256" key="1">
    <source>
        <dbReference type="ARBA" id="ARBA00004177"/>
    </source>
</evidence>
<dbReference type="Proteomes" id="UP001244011">
    <property type="component" value="Unassembled WGS sequence"/>
</dbReference>
<keyword evidence="9" id="KW-1185">Reference proteome</keyword>
<dbReference type="EMBL" id="MU838999">
    <property type="protein sequence ID" value="KAK1770982.1"/>
    <property type="molecule type" value="Genomic_DNA"/>
</dbReference>
<dbReference type="GO" id="GO:0009898">
    <property type="term" value="C:cytoplasmic side of plasma membrane"/>
    <property type="evidence" value="ECO:0007669"/>
    <property type="project" value="TreeGrafter"/>
</dbReference>
<feature type="region of interest" description="Disordered" evidence="7">
    <location>
        <begin position="191"/>
        <end position="214"/>
    </location>
</feature>
<gene>
    <name evidence="8" type="ORF">QBC33DRAFT_225305</name>
</gene>
<evidence type="ECO:0000256" key="5">
    <source>
        <dbReference type="ARBA" id="ARBA00042586"/>
    </source>
</evidence>
<reference evidence="8" key="1">
    <citation type="submission" date="2023-06" db="EMBL/GenBank/DDBJ databases">
        <title>Genome-scale phylogeny and comparative genomics of the fungal order Sordariales.</title>
        <authorList>
            <consortium name="Lawrence Berkeley National Laboratory"/>
            <person name="Hensen N."/>
            <person name="Bonometti L."/>
            <person name="Westerberg I."/>
            <person name="Brannstrom I.O."/>
            <person name="Guillou S."/>
            <person name="Cros-Aarteil S."/>
            <person name="Calhoun S."/>
            <person name="Haridas S."/>
            <person name="Kuo A."/>
            <person name="Mondo S."/>
            <person name="Pangilinan J."/>
            <person name="Riley R."/>
            <person name="Labutti K."/>
            <person name="Andreopoulos B."/>
            <person name="Lipzen A."/>
            <person name="Chen C."/>
            <person name="Yanf M."/>
            <person name="Daum C."/>
            <person name="Ng V."/>
            <person name="Clum A."/>
            <person name="Steindorff A."/>
            <person name="Ohm R."/>
            <person name="Martin F."/>
            <person name="Silar P."/>
            <person name="Natvig D."/>
            <person name="Lalanne C."/>
            <person name="Gautier V."/>
            <person name="Ament-Velasquez S.L."/>
            <person name="Kruys A."/>
            <person name="Hutchinson M.I."/>
            <person name="Powell A.J."/>
            <person name="Barry K."/>
            <person name="Miller A.N."/>
            <person name="Grigoriev I.V."/>
            <person name="Debuchy R."/>
            <person name="Gladieux P."/>
            <person name="Thoren M.H."/>
            <person name="Johannesson H."/>
        </authorList>
    </citation>
    <scope>NUCLEOTIDE SEQUENCE</scope>
    <source>
        <strain evidence="8">8032-3</strain>
    </source>
</reference>